<gene>
    <name evidence="2" type="ORF">ANSO36C_14360</name>
</gene>
<dbReference type="Gene3D" id="3.30.450.40">
    <property type="match status" value="1"/>
</dbReference>
<dbReference type="Gene3D" id="3.30.450.20">
    <property type="entry name" value="PAS domain"/>
    <property type="match status" value="2"/>
</dbReference>
<dbReference type="PROSITE" id="PS50112">
    <property type="entry name" value="PAS"/>
    <property type="match status" value="1"/>
</dbReference>
<dbReference type="SUPFAM" id="SSF55781">
    <property type="entry name" value="GAF domain-like"/>
    <property type="match status" value="1"/>
</dbReference>
<dbReference type="Pfam" id="PF13188">
    <property type="entry name" value="PAS_8"/>
    <property type="match status" value="1"/>
</dbReference>
<dbReference type="Pfam" id="PF13426">
    <property type="entry name" value="PAS_9"/>
    <property type="match status" value="1"/>
</dbReference>
<protein>
    <recommendedName>
        <fullName evidence="1">PAS domain-containing protein</fullName>
    </recommendedName>
</protein>
<name>A0ABM7YYC6_NOSCO</name>
<dbReference type="PANTHER" id="PTHR43102:SF2">
    <property type="entry name" value="GAF DOMAIN-CONTAINING PROTEIN"/>
    <property type="match status" value="1"/>
</dbReference>
<reference evidence="2" key="1">
    <citation type="submission" date="2022-04" db="EMBL/GenBank/DDBJ databases">
        <title>Complete genome sequence of a cyanobacterium, Nostoc sp. SO-36, isolated in Antarctica.</title>
        <authorList>
            <person name="Kanesaki Y."/>
            <person name="Effendi D."/>
            <person name="Sakamoto T."/>
            <person name="Ohtani S."/>
            <person name="Awai K."/>
        </authorList>
    </citation>
    <scope>NUCLEOTIDE SEQUENCE</scope>
    <source>
        <strain evidence="2">SO-36</strain>
    </source>
</reference>
<dbReference type="SUPFAM" id="SSF55785">
    <property type="entry name" value="PYP-like sensor domain (PAS domain)"/>
    <property type="match status" value="2"/>
</dbReference>
<dbReference type="SMART" id="SM00091">
    <property type="entry name" value="PAS"/>
    <property type="match status" value="1"/>
</dbReference>
<evidence type="ECO:0000313" key="3">
    <source>
        <dbReference type="Proteomes" id="UP001055453"/>
    </source>
</evidence>
<feature type="domain" description="PAS" evidence="1">
    <location>
        <begin position="88"/>
        <end position="144"/>
    </location>
</feature>
<sequence length="256" mass="29551">MQSQILIISDTLQDERFATNPFVTSNQYFRFYAGVPLITSSGFALGSLSIIDFTPRNLSIKEQVALQQLAKQVIRHLELHRAKIIDDSQKSFNLLFSKNPNPMWVYNQNNLQFLDVNEAAVIHYGYSREEFLQMQITDIRPSEDVPIFMDYLGQNSSNVHLAGQWQHRRKDGQIIDVEIFTNPIEYGSYNAQLVNIRDITEHKQIEINLQESEARFRVISETIPVPFIISRVSDGLILYANSELLQTFQFSLRGFS</sequence>
<proteinExistence type="predicted"/>
<dbReference type="CDD" id="cd00130">
    <property type="entry name" value="PAS"/>
    <property type="match status" value="1"/>
</dbReference>
<dbReference type="Proteomes" id="UP001055453">
    <property type="component" value="Chromosome"/>
</dbReference>
<dbReference type="InterPro" id="IPR029016">
    <property type="entry name" value="GAF-like_dom_sf"/>
</dbReference>
<dbReference type="EMBL" id="AP025732">
    <property type="protein sequence ID" value="BDI15634.1"/>
    <property type="molecule type" value="Genomic_DNA"/>
</dbReference>
<dbReference type="PANTHER" id="PTHR43102">
    <property type="entry name" value="SLR1143 PROTEIN"/>
    <property type="match status" value="1"/>
</dbReference>
<dbReference type="InterPro" id="IPR000014">
    <property type="entry name" value="PAS"/>
</dbReference>
<dbReference type="InterPro" id="IPR035965">
    <property type="entry name" value="PAS-like_dom_sf"/>
</dbReference>
<keyword evidence="3" id="KW-1185">Reference proteome</keyword>
<dbReference type="NCBIfam" id="TIGR00229">
    <property type="entry name" value="sensory_box"/>
    <property type="match status" value="1"/>
</dbReference>
<evidence type="ECO:0000313" key="2">
    <source>
        <dbReference type="EMBL" id="BDI15634.1"/>
    </source>
</evidence>
<organism evidence="2 3">
    <name type="scientific">Nostoc cf. commune SO-36</name>
    <dbReference type="NCBI Taxonomy" id="449208"/>
    <lineage>
        <taxon>Bacteria</taxon>
        <taxon>Bacillati</taxon>
        <taxon>Cyanobacteriota</taxon>
        <taxon>Cyanophyceae</taxon>
        <taxon>Nostocales</taxon>
        <taxon>Nostocaceae</taxon>
        <taxon>Nostoc</taxon>
    </lineage>
</organism>
<evidence type="ECO:0000259" key="1">
    <source>
        <dbReference type="PROSITE" id="PS50112"/>
    </source>
</evidence>
<accession>A0ABM7YYC6</accession>
<dbReference type="Pfam" id="PF01590">
    <property type="entry name" value="GAF"/>
    <property type="match status" value="1"/>
</dbReference>
<dbReference type="InterPro" id="IPR003018">
    <property type="entry name" value="GAF"/>
</dbReference>